<keyword evidence="3" id="KW-1185">Reference proteome</keyword>
<evidence type="ECO:0000313" key="3">
    <source>
        <dbReference type="Proteomes" id="UP000193240"/>
    </source>
</evidence>
<feature type="region of interest" description="Disordered" evidence="1">
    <location>
        <begin position="16"/>
        <end position="38"/>
    </location>
</feature>
<dbReference type="EMBL" id="KZ107839">
    <property type="protein sequence ID" value="OSS53043.1"/>
    <property type="molecule type" value="Genomic_DNA"/>
</dbReference>
<protein>
    <submittedName>
        <fullName evidence="2">Uncharacterized protein</fullName>
    </submittedName>
</protein>
<dbReference type="Proteomes" id="UP000193240">
    <property type="component" value="Unassembled WGS sequence"/>
</dbReference>
<reference evidence="2 3" key="1">
    <citation type="journal article" date="2017" name="Genome Announc.">
        <title>Genome sequence of the saprophytic ascomycete Epicoccum nigrum ICMP 19927 strain isolated from New Zealand.</title>
        <authorList>
            <person name="Fokin M."/>
            <person name="Fleetwood D."/>
            <person name="Weir B.S."/>
            <person name="Villas-Boas S.G."/>
        </authorList>
    </citation>
    <scope>NUCLEOTIDE SEQUENCE [LARGE SCALE GENOMIC DNA]</scope>
    <source>
        <strain evidence="2 3">ICMP 19927</strain>
    </source>
</reference>
<dbReference type="OMA" id="KAFHAIH"/>
<name>A0A1Y2MAC2_EPING</name>
<dbReference type="AlphaFoldDB" id="A0A1Y2MAC2"/>
<dbReference type="InParanoid" id="A0A1Y2MAC2"/>
<organism evidence="2 3">
    <name type="scientific">Epicoccum nigrum</name>
    <name type="common">Soil fungus</name>
    <name type="synonym">Epicoccum purpurascens</name>
    <dbReference type="NCBI Taxonomy" id="105696"/>
    <lineage>
        <taxon>Eukaryota</taxon>
        <taxon>Fungi</taxon>
        <taxon>Dikarya</taxon>
        <taxon>Ascomycota</taxon>
        <taxon>Pezizomycotina</taxon>
        <taxon>Dothideomycetes</taxon>
        <taxon>Pleosporomycetidae</taxon>
        <taxon>Pleosporales</taxon>
        <taxon>Pleosporineae</taxon>
        <taxon>Didymellaceae</taxon>
        <taxon>Epicoccum</taxon>
    </lineage>
</organism>
<evidence type="ECO:0000313" key="2">
    <source>
        <dbReference type="EMBL" id="OSS53043.1"/>
    </source>
</evidence>
<proteinExistence type="predicted"/>
<dbReference type="STRING" id="105696.A0A1Y2MAC2"/>
<sequence>MFQFHSIPLLTHLRSPHRRAMSTPSVPPPTSDGAGTEAPTAPFRFLDLPLELREQIYALYFKPADRLRKSATLEREGFYGGVYEFDLRVMRTSKQICREARKVWRREVKTVKVGTPWPSAVNHISSEGLVPIICTDNRANCFNDHHALIQITAPFHQAVPEHAVILLLDDLHLFTQTWYYSALSYPMLNDRLSTALVLRDPDLDDVDEGDEKDIPLSIQRKILLPFGQVKGLHSVQVEGFDKSIERELRTAMAVPPPTLRHSCELSTKLLQEGDTHLARGAVGAAAALDSYRAAFHAIHILIHGRTRRVLADTFFHANITSGTYAGHTGMTVRVILRLKLVSRMISAYLVQAAWAEAAHCGMRSVRIMSEAMDTEFEDFLAELVGGDDVGLVYVRAGIALYKMKADVETWHEELKAFEGEEMADVRRLFEVSQKHLKRGKANVRRELELYGMPRPFVVMFQDPEPGQSDDGSVAVHVGSAYDEENGTPDSWL</sequence>
<gene>
    <name evidence="2" type="ORF">B5807_02251</name>
</gene>
<evidence type="ECO:0000256" key="1">
    <source>
        <dbReference type="SAM" id="MobiDB-lite"/>
    </source>
</evidence>
<accession>A0A1Y2MAC2</accession>